<comment type="catalytic activity">
    <reaction evidence="1">
        <text>ATP + protein L-histidine = ADP + protein N-phospho-L-histidine.</text>
        <dbReference type="EC" id="2.7.13.3"/>
    </reaction>
</comment>
<dbReference type="SMART" id="SM00387">
    <property type="entry name" value="HATPase_c"/>
    <property type="match status" value="1"/>
</dbReference>
<reference evidence="11 12" key="1">
    <citation type="submission" date="2020-03" db="EMBL/GenBank/DDBJ databases">
        <title>Whole genome shotgun sequence of Phytohabitans rumicis NBRC 108638.</title>
        <authorList>
            <person name="Komaki H."/>
            <person name="Tamura T."/>
        </authorList>
    </citation>
    <scope>NUCLEOTIDE SEQUENCE [LARGE SCALE GENOMIC DNA]</scope>
    <source>
        <strain evidence="11 12">NBRC 108638</strain>
    </source>
</reference>
<keyword evidence="4" id="KW-0808">Transferase</keyword>
<keyword evidence="9" id="KW-0472">Membrane</keyword>
<evidence type="ECO:0000313" key="12">
    <source>
        <dbReference type="Proteomes" id="UP000482960"/>
    </source>
</evidence>
<feature type="domain" description="Histidine kinase/HSP90-like ATPase" evidence="10">
    <location>
        <begin position="306"/>
        <end position="399"/>
    </location>
</feature>
<evidence type="ECO:0000259" key="10">
    <source>
        <dbReference type="SMART" id="SM00387"/>
    </source>
</evidence>
<dbReference type="Proteomes" id="UP000482960">
    <property type="component" value="Unassembled WGS sequence"/>
</dbReference>
<dbReference type="AlphaFoldDB" id="A0A6V8LLF4"/>
<keyword evidence="5" id="KW-0547">Nucleotide-binding</keyword>
<dbReference type="InterPro" id="IPR050482">
    <property type="entry name" value="Sensor_HK_TwoCompSys"/>
</dbReference>
<evidence type="ECO:0000256" key="9">
    <source>
        <dbReference type="SAM" id="Phobius"/>
    </source>
</evidence>
<keyword evidence="12" id="KW-1185">Reference proteome</keyword>
<keyword evidence="6" id="KW-0418">Kinase</keyword>
<dbReference type="GO" id="GO:0000155">
    <property type="term" value="F:phosphorelay sensor kinase activity"/>
    <property type="evidence" value="ECO:0007669"/>
    <property type="project" value="InterPro"/>
</dbReference>
<evidence type="ECO:0000256" key="1">
    <source>
        <dbReference type="ARBA" id="ARBA00000085"/>
    </source>
</evidence>
<organism evidence="11 12">
    <name type="scientific">Phytohabitans rumicis</name>
    <dbReference type="NCBI Taxonomy" id="1076125"/>
    <lineage>
        <taxon>Bacteria</taxon>
        <taxon>Bacillati</taxon>
        <taxon>Actinomycetota</taxon>
        <taxon>Actinomycetes</taxon>
        <taxon>Micromonosporales</taxon>
        <taxon>Micromonosporaceae</taxon>
    </lineage>
</organism>
<dbReference type="GO" id="GO:0046983">
    <property type="term" value="F:protein dimerization activity"/>
    <property type="evidence" value="ECO:0007669"/>
    <property type="project" value="InterPro"/>
</dbReference>
<feature type="transmembrane region" description="Helical" evidence="9">
    <location>
        <begin position="80"/>
        <end position="97"/>
    </location>
</feature>
<dbReference type="InterPro" id="IPR036890">
    <property type="entry name" value="HATPase_C_sf"/>
</dbReference>
<dbReference type="PANTHER" id="PTHR24421:SF10">
    <property type="entry name" value="NITRATE_NITRITE SENSOR PROTEIN NARQ"/>
    <property type="match status" value="1"/>
</dbReference>
<accession>A0A6V8LLF4</accession>
<dbReference type="EC" id="2.7.13.3" evidence="2"/>
<keyword evidence="9" id="KW-0812">Transmembrane</keyword>
<dbReference type="Gene3D" id="3.30.565.10">
    <property type="entry name" value="Histidine kinase-like ATPase, C-terminal domain"/>
    <property type="match status" value="1"/>
</dbReference>
<comment type="caution">
    <text evidence="11">The sequence shown here is derived from an EMBL/GenBank/DDBJ whole genome shotgun (WGS) entry which is preliminary data.</text>
</comment>
<keyword evidence="7" id="KW-0067">ATP-binding</keyword>
<evidence type="ECO:0000256" key="7">
    <source>
        <dbReference type="ARBA" id="ARBA00022840"/>
    </source>
</evidence>
<evidence type="ECO:0000256" key="5">
    <source>
        <dbReference type="ARBA" id="ARBA00022741"/>
    </source>
</evidence>
<feature type="transmembrane region" description="Helical" evidence="9">
    <location>
        <begin position="127"/>
        <end position="147"/>
    </location>
</feature>
<keyword evidence="3" id="KW-0597">Phosphoprotein</keyword>
<evidence type="ECO:0000313" key="11">
    <source>
        <dbReference type="EMBL" id="GFJ95821.1"/>
    </source>
</evidence>
<dbReference type="GO" id="GO:0005524">
    <property type="term" value="F:ATP binding"/>
    <property type="evidence" value="ECO:0007669"/>
    <property type="project" value="UniProtKB-KW"/>
</dbReference>
<dbReference type="InterPro" id="IPR003594">
    <property type="entry name" value="HATPase_dom"/>
</dbReference>
<dbReference type="GO" id="GO:0016020">
    <property type="term" value="C:membrane"/>
    <property type="evidence" value="ECO:0007669"/>
    <property type="project" value="InterPro"/>
</dbReference>
<protein>
    <recommendedName>
        <fullName evidence="2">histidine kinase</fullName>
        <ecNumber evidence="2">2.7.13.3</ecNumber>
    </recommendedName>
</protein>
<evidence type="ECO:0000256" key="2">
    <source>
        <dbReference type="ARBA" id="ARBA00012438"/>
    </source>
</evidence>
<gene>
    <name evidence="11" type="ORF">Prum_094630</name>
</gene>
<dbReference type="InterPro" id="IPR011712">
    <property type="entry name" value="Sig_transdc_His_kin_sub3_dim/P"/>
</dbReference>
<evidence type="ECO:0000256" key="8">
    <source>
        <dbReference type="ARBA" id="ARBA00023012"/>
    </source>
</evidence>
<keyword evidence="9" id="KW-1133">Transmembrane helix</keyword>
<feature type="transmembrane region" description="Helical" evidence="9">
    <location>
        <begin position="103"/>
        <end position="120"/>
    </location>
</feature>
<feature type="transmembrane region" description="Helical" evidence="9">
    <location>
        <begin position="57"/>
        <end position="75"/>
    </location>
</feature>
<feature type="transmembrane region" description="Helical" evidence="9">
    <location>
        <begin position="20"/>
        <end position="37"/>
    </location>
</feature>
<dbReference type="SUPFAM" id="SSF55874">
    <property type="entry name" value="ATPase domain of HSP90 chaperone/DNA topoisomerase II/histidine kinase"/>
    <property type="match status" value="1"/>
</dbReference>
<feature type="transmembrane region" description="Helical" evidence="9">
    <location>
        <begin position="153"/>
        <end position="173"/>
    </location>
</feature>
<dbReference type="PANTHER" id="PTHR24421">
    <property type="entry name" value="NITRATE/NITRITE SENSOR PROTEIN NARX-RELATED"/>
    <property type="match status" value="1"/>
</dbReference>
<dbReference type="EMBL" id="BLPG01000002">
    <property type="protein sequence ID" value="GFJ95821.1"/>
    <property type="molecule type" value="Genomic_DNA"/>
</dbReference>
<proteinExistence type="predicted"/>
<dbReference type="Pfam" id="PF02518">
    <property type="entry name" value="HATPase_c"/>
    <property type="match status" value="1"/>
</dbReference>
<dbReference type="CDD" id="cd16917">
    <property type="entry name" value="HATPase_UhpB-NarQ-NarX-like"/>
    <property type="match status" value="1"/>
</dbReference>
<dbReference type="RefSeq" id="WP_173085182.1">
    <property type="nucleotide sequence ID" value="NZ_BAABJB010000019.1"/>
</dbReference>
<evidence type="ECO:0000256" key="6">
    <source>
        <dbReference type="ARBA" id="ARBA00022777"/>
    </source>
</evidence>
<name>A0A6V8LLF4_9ACTN</name>
<keyword evidence="8" id="KW-0902">Two-component regulatory system</keyword>
<reference evidence="11 12" key="2">
    <citation type="submission" date="2020-03" db="EMBL/GenBank/DDBJ databases">
        <authorList>
            <person name="Ichikawa N."/>
            <person name="Kimura A."/>
            <person name="Kitahashi Y."/>
            <person name="Uohara A."/>
        </authorList>
    </citation>
    <scope>NUCLEOTIDE SEQUENCE [LARGE SCALE GENOMIC DNA]</scope>
    <source>
        <strain evidence="11 12">NBRC 108638</strain>
    </source>
</reference>
<evidence type="ECO:0000256" key="3">
    <source>
        <dbReference type="ARBA" id="ARBA00022553"/>
    </source>
</evidence>
<dbReference type="Pfam" id="PF07730">
    <property type="entry name" value="HisKA_3"/>
    <property type="match status" value="1"/>
</dbReference>
<evidence type="ECO:0000256" key="4">
    <source>
        <dbReference type="ARBA" id="ARBA00022679"/>
    </source>
</evidence>
<dbReference type="Gene3D" id="1.20.5.1930">
    <property type="match status" value="1"/>
</dbReference>
<sequence length="400" mass="42675">MSTAAKLPLSRAVPPGGWTALAWCAATAYALVVFVRLPGEVPAILPFRDPFDRSAASWWYLAVATMVALAGSALLRRRPLPAVALLLAGSVAAAMALNSTRIAFLQFLAVDVALCFIAAARPRRTSIAATGMALAVLAGYAVTRVLLRYPVGTSTQLAVALSAAVAWLIGNTIRQTRDHAHQMAASHAAEAVTAERLRISRELHDSVAHSIGIIALQAGAASRVIDTQPTAARSAMTAVEAASRQTLSELRRMLGLLRDAEPRHDRAQFEPMPGLADAERLAATTGAAGVSVDLRWRGEHRPLPPDIDIAAYRIIQESLTNVVRHAHTTNCRVFIDHRDDWLSIVVEDDGRGTGPTTGTGYGIAGMRERVDLLHGHFHAGPRPEGGFRATARIPIPAAPR</sequence>